<evidence type="ECO:0000256" key="6">
    <source>
        <dbReference type="ARBA" id="ARBA00023170"/>
    </source>
</evidence>
<dbReference type="PRINTS" id="PR00237">
    <property type="entry name" value="GPCRRHODOPSN"/>
</dbReference>
<sequence>MEDYYEDYNASYYNEYEYDERYTPCTKDNVHLFQSIFIPVVYTLMFISGCIGNIAAIIIYCRISTLKNITSICIFNLVISDLLLLGTLPLWAFEVNHGWEIGVVMCKITSFIYTLNLTLGAFLLVYIALDRYCVIVRDLHFKIRPIWFILLWSCAVIFSLPEFIFSTVVHVHYHPRITKICTFIYTIESTQYLRASLECIEIVIQFIIPFGVILFCYGSIVYKLKRTSIFKKWCTLGILMTLVVIFFVTQLPFTIVKIYRIIDVFNHIVKDCYTSQRLDYALSVTHCLALLHACINPLLYTCVGSVFKKRVINYFDRLLNQTEENDDS</sequence>
<evidence type="ECO:0000256" key="7">
    <source>
        <dbReference type="ARBA" id="ARBA00023224"/>
    </source>
</evidence>
<keyword evidence="6 8" id="KW-0675">Receptor</keyword>
<proteinExistence type="inferred from homology"/>
<dbReference type="Gene3D" id="1.20.1070.10">
    <property type="entry name" value="Rhodopsin 7-helix transmembrane proteins"/>
    <property type="match status" value="1"/>
</dbReference>
<dbReference type="GO" id="GO:0016020">
    <property type="term" value="C:membrane"/>
    <property type="evidence" value="ECO:0007669"/>
    <property type="project" value="UniProtKB-SubCell"/>
</dbReference>
<dbReference type="Proteomes" id="UP000678193">
    <property type="component" value="Segment"/>
</dbReference>
<organism evidence="11 12">
    <name type="scientific">Lymphocystis disease virus 4</name>
    <dbReference type="NCBI Taxonomy" id="2704413"/>
    <lineage>
        <taxon>Viruses</taxon>
        <taxon>Varidnaviria</taxon>
        <taxon>Bamfordvirae</taxon>
        <taxon>Nucleocytoviricota</taxon>
        <taxon>Megaviricetes</taxon>
        <taxon>Pimascovirales</taxon>
        <taxon>Pimascovirales incertae sedis</taxon>
        <taxon>Iridoviridae</taxon>
        <taxon>Alphairidovirinae</taxon>
        <taxon>Lymphocystivirus</taxon>
        <taxon>Lymphocystivirus micropogonias1</taxon>
    </lineage>
</organism>
<keyword evidence="2 8" id="KW-0812">Transmembrane</keyword>
<feature type="transmembrane region" description="Helical" evidence="9">
    <location>
        <begin position="36"/>
        <end position="60"/>
    </location>
</feature>
<evidence type="ECO:0000256" key="9">
    <source>
        <dbReference type="SAM" id="Phobius"/>
    </source>
</evidence>
<evidence type="ECO:0000256" key="1">
    <source>
        <dbReference type="ARBA" id="ARBA00004141"/>
    </source>
</evidence>
<evidence type="ECO:0000259" key="10">
    <source>
        <dbReference type="PROSITE" id="PS50262"/>
    </source>
</evidence>
<dbReference type="GO" id="GO:0019722">
    <property type="term" value="P:calcium-mediated signaling"/>
    <property type="evidence" value="ECO:0007669"/>
    <property type="project" value="TreeGrafter"/>
</dbReference>
<evidence type="ECO:0000256" key="8">
    <source>
        <dbReference type="RuleBase" id="RU000688"/>
    </source>
</evidence>
<dbReference type="EMBL" id="MN803438">
    <property type="protein sequence ID" value="QHR78477.1"/>
    <property type="molecule type" value="Genomic_DNA"/>
</dbReference>
<evidence type="ECO:0000256" key="4">
    <source>
        <dbReference type="ARBA" id="ARBA00023040"/>
    </source>
</evidence>
<dbReference type="PANTHER" id="PTHR10489">
    <property type="entry name" value="CELL ADHESION MOLECULE"/>
    <property type="match status" value="1"/>
</dbReference>
<keyword evidence="12" id="KW-1185">Reference proteome</keyword>
<dbReference type="InterPro" id="IPR005383">
    <property type="entry name" value="ACKR4"/>
</dbReference>
<feature type="transmembrane region" description="Helical" evidence="9">
    <location>
        <begin position="202"/>
        <end position="222"/>
    </location>
</feature>
<dbReference type="GeneID" id="65103247"/>
<accession>A0A6B9XM31</accession>
<comment type="subcellular location">
    <subcellularLocation>
        <location evidence="1">Membrane</location>
        <topology evidence="1">Multi-pass membrane protein</topology>
    </subcellularLocation>
</comment>
<dbReference type="InterPro" id="IPR017452">
    <property type="entry name" value="GPCR_Rhodpsn_7TM"/>
</dbReference>
<keyword evidence="5 9" id="KW-0472">Membrane</keyword>
<dbReference type="InterPro" id="IPR000276">
    <property type="entry name" value="GPCR_Rhodpsn"/>
</dbReference>
<dbReference type="InterPro" id="IPR000355">
    <property type="entry name" value="Chemokine_rcpt"/>
</dbReference>
<feature type="transmembrane region" description="Helical" evidence="9">
    <location>
        <begin position="111"/>
        <end position="134"/>
    </location>
</feature>
<reference evidence="11" key="1">
    <citation type="journal article" date="2020" name="Arch. Virol.">
        <title>Complete genome sequence and analysis of a novel lymphocystivirus detected in whitemouth croaker (Micropogonias furnieri): lymphocystis disease virus 4.</title>
        <authorList>
            <person name="Doszpoly A."/>
            <person name="Kajan G.L."/>
            <person name="Puentes R."/>
            <person name="Perretta A."/>
        </authorList>
    </citation>
    <scope>NUCLEOTIDE SEQUENCE</scope>
    <source>
        <strain evidence="11">LCDV-WC</strain>
    </source>
</reference>
<dbReference type="RefSeq" id="YP_010087914.1">
    <property type="nucleotide sequence ID" value="NC_055603.1"/>
</dbReference>
<dbReference type="GO" id="GO:0016493">
    <property type="term" value="F:C-C chemokine receptor activity"/>
    <property type="evidence" value="ECO:0007669"/>
    <property type="project" value="TreeGrafter"/>
</dbReference>
<feature type="transmembrane region" description="Helical" evidence="9">
    <location>
        <begin position="280"/>
        <end position="300"/>
    </location>
</feature>
<dbReference type="KEGG" id="vg:65103247"/>
<dbReference type="InterPro" id="IPR050119">
    <property type="entry name" value="CCR1-9-like"/>
</dbReference>
<name>A0A6B9XM31_9VIRU</name>
<dbReference type="GO" id="GO:0019957">
    <property type="term" value="F:C-C chemokine binding"/>
    <property type="evidence" value="ECO:0007669"/>
    <property type="project" value="TreeGrafter"/>
</dbReference>
<evidence type="ECO:0000256" key="3">
    <source>
        <dbReference type="ARBA" id="ARBA00022989"/>
    </source>
</evidence>
<dbReference type="PROSITE" id="PS50262">
    <property type="entry name" value="G_PROTEIN_RECEP_F1_2"/>
    <property type="match status" value="1"/>
</dbReference>
<dbReference type="GO" id="GO:0005044">
    <property type="term" value="F:scavenger receptor activity"/>
    <property type="evidence" value="ECO:0007669"/>
    <property type="project" value="InterPro"/>
</dbReference>
<comment type="similarity">
    <text evidence="8">Belongs to the G-protein coupled receptor 1 family.</text>
</comment>
<dbReference type="GO" id="GO:0006955">
    <property type="term" value="P:immune response"/>
    <property type="evidence" value="ECO:0007669"/>
    <property type="project" value="TreeGrafter"/>
</dbReference>
<dbReference type="PANTHER" id="PTHR10489:SF733">
    <property type="entry name" value="ATYPICAL CHEMOKINE RECEPTOR 4"/>
    <property type="match status" value="1"/>
</dbReference>
<feature type="transmembrane region" description="Helical" evidence="9">
    <location>
        <begin position="72"/>
        <end position="91"/>
    </location>
</feature>
<dbReference type="SUPFAM" id="SSF81321">
    <property type="entry name" value="Family A G protein-coupled receptor-like"/>
    <property type="match status" value="1"/>
</dbReference>
<evidence type="ECO:0000256" key="5">
    <source>
        <dbReference type="ARBA" id="ARBA00023136"/>
    </source>
</evidence>
<keyword evidence="7 8" id="KW-0807">Transducer</keyword>
<dbReference type="Pfam" id="PF00001">
    <property type="entry name" value="7tm_1"/>
    <property type="match status" value="1"/>
</dbReference>
<evidence type="ECO:0000313" key="11">
    <source>
        <dbReference type="EMBL" id="QHR78477.1"/>
    </source>
</evidence>
<protein>
    <recommendedName>
        <fullName evidence="10">G-protein coupled receptors family 1 profile domain-containing protein</fullName>
    </recommendedName>
</protein>
<feature type="transmembrane region" description="Helical" evidence="9">
    <location>
        <begin position="146"/>
        <end position="165"/>
    </location>
</feature>
<dbReference type="PRINTS" id="PR01558">
    <property type="entry name" value="CHEMOKINER11"/>
</dbReference>
<evidence type="ECO:0000256" key="2">
    <source>
        <dbReference type="ARBA" id="ARBA00022692"/>
    </source>
</evidence>
<dbReference type="PRINTS" id="PR00657">
    <property type="entry name" value="CCCHEMOKINER"/>
</dbReference>
<dbReference type="GO" id="GO:0007204">
    <property type="term" value="P:positive regulation of cytosolic calcium ion concentration"/>
    <property type="evidence" value="ECO:0007669"/>
    <property type="project" value="TreeGrafter"/>
</dbReference>
<keyword evidence="3 9" id="KW-1133">Transmembrane helix</keyword>
<dbReference type="GO" id="GO:0060326">
    <property type="term" value="P:cell chemotaxis"/>
    <property type="evidence" value="ECO:0007669"/>
    <property type="project" value="TreeGrafter"/>
</dbReference>
<evidence type="ECO:0000313" key="12">
    <source>
        <dbReference type="Proteomes" id="UP000678193"/>
    </source>
</evidence>
<feature type="domain" description="G-protein coupled receptors family 1 profile" evidence="10">
    <location>
        <begin position="52"/>
        <end position="300"/>
    </location>
</feature>
<dbReference type="PROSITE" id="PS00237">
    <property type="entry name" value="G_PROTEIN_RECEP_F1_1"/>
    <property type="match status" value="1"/>
</dbReference>
<feature type="transmembrane region" description="Helical" evidence="9">
    <location>
        <begin position="234"/>
        <end position="260"/>
    </location>
</feature>
<keyword evidence="4 8" id="KW-0297">G-protein coupled receptor</keyword>